<dbReference type="Pfam" id="PF13807">
    <property type="entry name" value="GNVR"/>
    <property type="match status" value="1"/>
</dbReference>
<sequence length="501" mass="56556">MPSEVIREVGSRKWLALLIFVLVSFGVLAAGFLWPYKYTSETVIFIDDKNIIQPLMEGSAVTTEINDRASAAQELLWGRSVIEKIAKDEEIFGEDAADISREKLEARVAGLRTNIEVVPRGDSYFSISYKARSPMRAFQIAQKAAQLFIEETSERKRIESRNAYDFINKQVKSYEVQLAAAEERLKQFLSENVEGTEGEANDRLANLRAELEQAEMEKSELETRAVSLENELDRLNPMIMQGQSADAFQNRISALEEQLDNLRLKYHDTYPDIVILREQLEELRKQRARAIANGEPIQSLAGEAIANPVYQEVQSELTSTRANIQTISTRIRSYQRLLDEQSERMERVQANNAQYAELTRDMEVNKEIYDDLLKRRERARVSMHLDVEGQGLNYHINEKAQFPLSASGPQFSMFAVAGLFLGLAAPFGLVAGLLQIDPRVRAREQLEEEMEIPVLVQLPEVKTPFEKRRDSRVTTLVGLLAVVAVVAYLAVAIAGVMGVIG</sequence>
<evidence type="ECO:0000313" key="5">
    <source>
        <dbReference type="Proteomes" id="UP001168640"/>
    </source>
</evidence>
<feature type="transmembrane region" description="Helical" evidence="2">
    <location>
        <begin position="476"/>
        <end position="500"/>
    </location>
</feature>
<feature type="transmembrane region" description="Helical" evidence="2">
    <location>
        <begin position="411"/>
        <end position="434"/>
    </location>
</feature>
<feature type="transmembrane region" description="Helical" evidence="2">
    <location>
        <begin position="14"/>
        <end position="36"/>
    </location>
</feature>
<feature type="coiled-coil region" evidence="1">
    <location>
        <begin position="164"/>
        <end position="293"/>
    </location>
</feature>
<name>A0ABT8W2M5_9GAMM</name>
<dbReference type="InterPro" id="IPR050445">
    <property type="entry name" value="Bact_polysacc_biosynth/exp"/>
</dbReference>
<dbReference type="InterPro" id="IPR014345">
    <property type="entry name" value="XrtA_polysacc_chain"/>
</dbReference>
<keyword evidence="2" id="KW-0812">Transmembrane</keyword>
<dbReference type="EMBL" id="JAUMIS010000002">
    <property type="protein sequence ID" value="MDO3722426.1"/>
    <property type="molecule type" value="Genomic_DNA"/>
</dbReference>
<protein>
    <submittedName>
        <fullName evidence="4">GNVR domain-containing protein</fullName>
    </submittedName>
</protein>
<gene>
    <name evidence="4" type="ORF">QVZ43_11895</name>
</gene>
<evidence type="ECO:0000259" key="3">
    <source>
        <dbReference type="Pfam" id="PF13807"/>
    </source>
</evidence>
<dbReference type="Proteomes" id="UP001168640">
    <property type="component" value="Unassembled WGS sequence"/>
</dbReference>
<proteinExistence type="predicted"/>
<keyword evidence="2" id="KW-0472">Membrane</keyword>
<organism evidence="4 5">
    <name type="scientific">Marinobacter suaedae</name>
    <dbReference type="NCBI Taxonomy" id="3057675"/>
    <lineage>
        <taxon>Bacteria</taxon>
        <taxon>Pseudomonadati</taxon>
        <taxon>Pseudomonadota</taxon>
        <taxon>Gammaproteobacteria</taxon>
        <taxon>Pseudomonadales</taxon>
        <taxon>Marinobacteraceae</taxon>
        <taxon>Marinobacter</taxon>
    </lineage>
</organism>
<dbReference type="Gene3D" id="1.10.287.1490">
    <property type="match status" value="1"/>
</dbReference>
<dbReference type="NCBIfam" id="TIGR03007">
    <property type="entry name" value="pepcterm_ChnLen"/>
    <property type="match status" value="1"/>
</dbReference>
<reference evidence="4" key="1">
    <citation type="submission" date="2023-07" db="EMBL/GenBank/DDBJ databases">
        <title>Marinobacter sp. chi1 genome sequencing and assembly.</title>
        <authorList>
            <person name="Park S."/>
        </authorList>
    </citation>
    <scope>NUCLEOTIDE SEQUENCE</scope>
    <source>
        <strain evidence="4">Chi1</strain>
    </source>
</reference>
<dbReference type="RefSeq" id="WP_302910115.1">
    <property type="nucleotide sequence ID" value="NZ_JAUMIS010000002.1"/>
</dbReference>
<evidence type="ECO:0000256" key="1">
    <source>
        <dbReference type="SAM" id="Coils"/>
    </source>
</evidence>
<evidence type="ECO:0000256" key="2">
    <source>
        <dbReference type="SAM" id="Phobius"/>
    </source>
</evidence>
<dbReference type="PANTHER" id="PTHR32309">
    <property type="entry name" value="TYROSINE-PROTEIN KINASE"/>
    <property type="match status" value="1"/>
</dbReference>
<feature type="coiled-coil region" evidence="1">
    <location>
        <begin position="331"/>
        <end position="358"/>
    </location>
</feature>
<keyword evidence="2" id="KW-1133">Transmembrane helix</keyword>
<keyword evidence="5" id="KW-1185">Reference proteome</keyword>
<feature type="domain" description="Tyrosine-protein kinase G-rich" evidence="3">
    <location>
        <begin position="357"/>
        <end position="430"/>
    </location>
</feature>
<keyword evidence="1" id="KW-0175">Coiled coil</keyword>
<evidence type="ECO:0000313" key="4">
    <source>
        <dbReference type="EMBL" id="MDO3722426.1"/>
    </source>
</evidence>
<dbReference type="PANTHER" id="PTHR32309:SF13">
    <property type="entry name" value="FERRIC ENTEROBACTIN TRANSPORT PROTEIN FEPE"/>
    <property type="match status" value="1"/>
</dbReference>
<comment type="caution">
    <text evidence="4">The sequence shown here is derived from an EMBL/GenBank/DDBJ whole genome shotgun (WGS) entry which is preliminary data.</text>
</comment>
<accession>A0ABT8W2M5</accession>
<dbReference type="InterPro" id="IPR032807">
    <property type="entry name" value="GNVR"/>
</dbReference>